<reference evidence="1" key="1">
    <citation type="journal article" date="2014" name="Front. Microbiol.">
        <title>High frequency of phylogenetically diverse reductive dehalogenase-homologous genes in deep subseafloor sedimentary metagenomes.</title>
        <authorList>
            <person name="Kawai M."/>
            <person name="Futagami T."/>
            <person name="Toyoda A."/>
            <person name="Takaki Y."/>
            <person name="Nishi S."/>
            <person name="Hori S."/>
            <person name="Arai W."/>
            <person name="Tsubouchi T."/>
            <person name="Morono Y."/>
            <person name="Uchiyama I."/>
            <person name="Ito T."/>
            <person name="Fujiyama A."/>
            <person name="Inagaki F."/>
            <person name="Takami H."/>
        </authorList>
    </citation>
    <scope>NUCLEOTIDE SEQUENCE</scope>
    <source>
        <strain evidence="1">Expedition CK06-06</strain>
    </source>
</reference>
<name>X1JTR2_9ZZZZ</name>
<feature type="non-terminal residue" evidence="1">
    <location>
        <position position="1"/>
    </location>
</feature>
<accession>X1JTR2</accession>
<dbReference type="EMBL" id="BARU01049937">
    <property type="protein sequence ID" value="GAH97447.1"/>
    <property type="molecule type" value="Genomic_DNA"/>
</dbReference>
<dbReference type="Gene3D" id="3.40.50.1820">
    <property type="entry name" value="alpha/beta hydrolase"/>
    <property type="match status" value="1"/>
</dbReference>
<proteinExistence type="predicted"/>
<dbReference type="AlphaFoldDB" id="X1JTR2"/>
<dbReference type="InterPro" id="IPR029058">
    <property type="entry name" value="AB_hydrolase_fold"/>
</dbReference>
<organism evidence="1">
    <name type="scientific">marine sediment metagenome</name>
    <dbReference type="NCBI Taxonomy" id="412755"/>
    <lineage>
        <taxon>unclassified sequences</taxon>
        <taxon>metagenomes</taxon>
        <taxon>ecological metagenomes</taxon>
    </lineage>
</organism>
<gene>
    <name evidence="1" type="ORF">S03H2_73132</name>
</gene>
<comment type="caution">
    <text evidence="1">The sequence shown here is derived from an EMBL/GenBank/DDBJ whole genome shotgun (WGS) entry which is preliminary data.</text>
</comment>
<feature type="non-terminal residue" evidence="1">
    <location>
        <position position="31"/>
    </location>
</feature>
<evidence type="ECO:0000313" key="1">
    <source>
        <dbReference type="EMBL" id="GAH97447.1"/>
    </source>
</evidence>
<protein>
    <submittedName>
        <fullName evidence="1">Uncharacterized protein</fullName>
    </submittedName>
</protein>
<sequence length="31" mass="3334">NISITPGFSTSRIIWLENGGVYAIANIRGGR</sequence>